<dbReference type="Proteomes" id="UP000091857">
    <property type="component" value="Chromosome 3"/>
</dbReference>
<dbReference type="EMBL" id="CM004389">
    <property type="protein sequence ID" value="KAG8658733.1"/>
    <property type="molecule type" value="Genomic_DNA"/>
</dbReference>
<sequence length="40" mass="4977">MRKMGSRRFGKLKRMVRQQRGKLYVMRVCITMLLCWHKYS</sequence>
<organism evidence="1 2">
    <name type="scientific">Manihot esculenta</name>
    <name type="common">Cassava</name>
    <name type="synonym">Jatropha manihot</name>
    <dbReference type="NCBI Taxonomy" id="3983"/>
    <lineage>
        <taxon>Eukaryota</taxon>
        <taxon>Viridiplantae</taxon>
        <taxon>Streptophyta</taxon>
        <taxon>Embryophyta</taxon>
        <taxon>Tracheophyta</taxon>
        <taxon>Spermatophyta</taxon>
        <taxon>Magnoliopsida</taxon>
        <taxon>eudicotyledons</taxon>
        <taxon>Gunneridae</taxon>
        <taxon>Pentapetalae</taxon>
        <taxon>rosids</taxon>
        <taxon>fabids</taxon>
        <taxon>Malpighiales</taxon>
        <taxon>Euphorbiaceae</taxon>
        <taxon>Crotonoideae</taxon>
        <taxon>Manihoteae</taxon>
        <taxon>Manihot</taxon>
    </lineage>
</organism>
<reference evidence="2" key="1">
    <citation type="journal article" date="2016" name="Nat. Biotechnol.">
        <title>Sequencing wild and cultivated cassava and related species reveals extensive interspecific hybridization and genetic diversity.</title>
        <authorList>
            <person name="Bredeson J.V."/>
            <person name="Lyons J.B."/>
            <person name="Prochnik S.E."/>
            <person name="Wu G.A."/>
            <person name="Ha C.M."/>
            <person name="Edsinger-Gonzales E."/>
            <person name="Grimwood J."/>
            <person name="Schmutz J."/>
            <person name="Rabbi I.Y."/>
            <person name="Egesi C."/>
            <person name="Nauluvula P."/>
            <person name="Lebot V."/>
            <person name="Ndunguru J."/>
            <person name="Mkamilo G."/>
            <person name="Bart R.S."/>
            <person name="Setter T.L."/>
            <person name="Gleadow R.M."/>
            <person name="Kulakow P."/>
            <person name="Ferguson M.E."/>
            <person name="Rounsley S."/>
            <person name="Rokhsar D.S."/>
        </authorList>
    </citation>
    <scope>NUCLEOTIDE SEQUENCE [LARGE SCALE GENOMIC DNA]</scope>
    <source>
        <strain evidence="2">cv. AM560-2</strain>
    </source>
</reference>
<name>A0ACB7I3X2_MANES</name>
<accession>A0ACB7I3X2</accession>
<evidence type="ECO:0000313" key="2">
    <source>
        <dbReference type="Proteomes" id="UP000091857"/>
    </source>
</evidence>
<comment type="caution">
    <text evidence="1">The sequence shown here is derived from an EMBL/GenBank/DDBJ whole genome shotgun (WGS) entry which is preliminary data.</text>
</comment>
<keyword evidence="2" id="KW-1185">Reference proteome</keyword>
<evidence type="ECO:0000313" key="1">
    <source>
        <dbReference type="EMBL" id="KAG8658733.1"/>
    </source>
</evidence>
<proteinExistence type="predicted"/>
<protein>
    <submittedName>
        <fullName evidence="1">Uncharacterized protein</fullName>
    </submittedName>
</protein>
<gene>
    <name evidence="1" type="ORF">MANES_03G185250v8</name>
</gene>